<name>A0A0K8TZT4_BACLA</name>
<sequence>ILDYYDTVYRQRRYCKSLRILKNTKNSKQSNNKKRIQMEMQYIEKLNALNYKYWTIMTRAYLEKEDLMDTIDRKDPASNTIAKERRARFILLCLIEPSFVRELPDNVRSAREIWTHFAFRYRRRRSASCSHTS</sequence>
<dbReference type="AlphaFoldDB" id="A0A0K8TZT4"/>
<dbReference type="EMBL" id="GDHF01032719">
    <property type="protein sequence ID" value="JAI19595.1"/>
    <property type="molecule type" value="Transcribed_RNA"/>
</dbReference>
<evidence type="ECO:0000313" key="1">
    <source>
        <dbReference type="EMBL" id="JAI19595.1"/>
    </source>
</evidence>
<gene>
    <name evidence="1" type="ORF">c0_g1_i1</name>
</gene>
<organism evidence="1">
    <name type="scientific">Bactrocera latifrons</name>
    <name type="common">Malaysian fruit fly</name>
    <name type="synonym">Chaetodacus latifrons</name>
    <dbReference type="NCBI Taxonomy" id="174628"/>
    <lineage>
        <taxon>Eukaryota</taxon>
        <taxon>Metazoa</taxon>
        <taxon>Ecdysozoa</taxon>
        <taxon>Arthropoda</taxon>
        <taxon>Hexapoda</taxon>
        <taxon>Insecta</taxon>
        <taxon>Pterygota</taxon>
        <taxon>Neoptera</taxon>
        <taxon>Endopterygota</taxon>
        <taxon>Diptera</taxon>
        <taxon>Brachycera</taxon>
        <taxon>Muscomorpha</taxon>
        <taxon>Tephritoidea</taxon>
        <taxon>Tephritidae</taxon>
        <taxon>Bactrocera</taxon>
        <taxon>Bactrocera</taxon>
    </lineage>
</organism>
<dbReference type="OrthoDB" id="422839at2759"/>
<proteinExistence type="predicted"/>
<protein>
    <submittedName>
        <fullName evidence="1">Uncharacterized protein</fullName>
    </submittedName>
</protein>
<accession>A0A0K8TZT4</accession>
<feature type="non-terminal residue" evidence="1">
    <location>
        <position position="1"/>
    </location>
</feature>
<reference evidence="1" key="1">
    <citation type="submission" date="2015-06" db="EMBL/GenBank/DDBJ databases">
        <authorList>
            <person name="Hoefler B.C."/>
            <person name="Straight P.D."/>
        </authorList>
    </citation>
    <scope>NUCLEOTIDE SEQUENCE</scope>
</reference>